<evidence type="ECO:0000259" key="11">
    <source>
        <dbReference type="Pfam" id="PF18147"/>
    </source>
</evidence>
<evidence type="ECO:0000256" key="4">
    <source>
        <dbReference type="ARBA" id="ARBA00022806"/>
    </source>
</evidence>
<dbReference type="PANTHER" id="PTHR12131">
    <property type="entry name" value="ATP-DEPENDENT RNA AND DNA HELICASE"/>
    <property type="match status" value="1"/>
</dbReference>
<evidence type="ECO:0000313" key="12">
    <source>
        <dbReference type="EMBL" id="CAJ0961328.1"/>
    </source>
</evidence>
<dbReference type="EMBL" id="CAUEEQ010052334">
    <property type="protein sequence ID" value="CAJ0961328.1"/>
    <property type="molecule type" value="Genomic_DNA"/>
</dbReference>
<dbReference type="SUPFAM" id="SSF52540">
    <property type="entry name" value="P-loop containing nucleoside triphosphate hydrolases"/>
    <property type="match status" value="1"/>
</dbReference>
<evidence type="ECO:0000256" key="3">
    <source>
        <dbReference type="ARBA" id="ARBA00022801"/>
    </source>
</evidence>
<dbReference type="InterPro" id="IPR022192">
    <property type="entry name" value="SUV3_C"/>
</dbReference>
<dbReference type="InterPro" id="IPR050699">
    <property type="entry name" value="RNA-DNA_Helicase"/>
</dbReference>
<gene>
    <name evidence="12" type="ORF">RIMI_LOCUS17710799</name>
</gene>
<sequence>LLGTKIAQANKFNDPDDPCKILVATDAIGMGLNLSIKRIIFNSLVKPTVNEKGEKEIDTITTSQALQIAGRAGRFSSLFKEERSYHHGPGRPAPAEGNSGATSPRYTDRYSKPKMYRYVITHAAGLHPTAEQIEMFAYHLPDATLANLIDIFVSLSQVDGLYFVCNIDDFKFVADMIQHIPLNLRVRYVFCTAPINRNLPFVCTSLLKFARQFSRNEPLTFQWVCKHAKWPVSPPKTIKDLMHLEAVHDILDLYLWLSYRFMDMFPDAGLVRAIQRELDIIIQTGVHSITKLIRASENRAALQIVNDISTDSETVLGDTQKPGPRRVRGTKPASINSESQKASLTSRLVQDGLLTPDMFKTAGERMDVSAAHSREPDQIK</sequence>
<keyword evidence="13" id="KW-1185">Reference proteome</keyword>
<evidence type="ECO:0000256" key="8">
    <source>
        <dbReference type="SAM" id="MobiDB-lite"/>
    </source>
</evidence>
<reference evidence="12" key="1">
    <citation type="submission" date="2023-07" db="EMBL/GenBank/DDBJ databases">
        <authorList>
            <person name="Stuckert A."/>
        </authorList>
    </citation>
    <scope>NUCLEOTIDE SEQUENCE</scope>
</reference>
<proteinExistence type="predicted"/>
<feature type="compositionally biased region" description="Polar residues" evidence="8">
    <location>
        <begin position="333"/>
        <end position="346"/>
    </location>
</feature>
<keyword evidence="5" id="KW-0067">ATP-binding</keyword>
<evidence type="ECO:0000256" key="2">
    <source>
        <dbReference type="ARBA" id="ARBA00022741"/>
    </source>
</evidence>
<dbReference type="Gene3D" id="3.40.50.300">
    <property type="entry name" value="P-loop containing nucleotide triphosphate hydrolases"/>
    <property type="match status" value="1"/>
</dbReference>
<evidence type="ECO:0000256" key="1">
    <source>
        <dbReference type="ARBA" id="ARBA00021960"/>
    </source>
</evidence>
<feature type="region of interest" description="Disordered" evidence="8">
    <location>
        <begin position="84"/>
        <end position="106"/>
    </location>
</feature>
<dbReference type="Pfam" id="PF18147">
    <property type="entry name" value="Suv3_C_1"/>
    <property type="match status" value="1"/>
</dbReference>
<feature type="domain" description="Suv3 C-terminal" evidence="11">
    <location>
        <begin position="173"/>
        <end position="214"/>
    </location>
</feature>
<dbReference type="InterPro" id="IPR027417">
    <property type="entry name" value="P-loop_NTPase"/>
</dbReference>
<keyword evidence="2" id="KW-0547">Nucleotide-binding</keyword>
<accession>A0ABN9M7X6</accession>
<dbReference type="InterPro" id="IPR041082">
    <property type="entry name" value="Suv3_C_1"/>
</dbReference>
<keyword evidence="4" id="KW-0347">Helicase</keyword>
<organism evidence="12 13">
    <name type="scientific">Ranitomeya imitator</name>
    <name type="common">mimic poison frog</name>
    <dbReference type="NCBI Taxonomy" id="111125"/>
    <lineage>
        <taxon>Eukaryota</taxon>
        <taxon>Metazoa</taxon>
        <taxon>Chordata</taxon>
        <taxon>Craniata</taxon>
        <taxon>Vertebrata</taxon>
        <taxon>Euteleostomi</taxon>
        <taxon>Amphibia</taxon>
        <taxon>Batrachia</taxon>
        <taxon>Anura</taxon>
        <taxon>Neobatrachia</taxon>
        <taxon>Hyloidea</taxon>
        <taxon>Dendrobatidae</taxon>
        <taxon>Dendrobatinae</taxon>
        <taxon>Ranitomeya</taxon>
    </lineage>
</organism>
<keyword evidence="3" id="KW-0378">Hydrolase</keyword>
<feature type="non-terminal residue" evidence="12">
    <location>
        <position position="1"/>
    </location>
</feature>
<evidence type="ECO:0000259" key="10">
    <source>
        <dbReference type="Pfam" id="PF12513"/>
    </source>
</evidence>
<dbReference type="InterPro" id="IPR001650">
    <property type="entry name" value="Helicase_C-like"/>
</dbReference>
<dbReference type="Gene3D" id="1.20.272.40">
    <property type="match status" value="1"/>
</dbReference>
<evidence type="ECO:0000256" key="7">
    <source>
        <dbReference type="ARBA" id="ARBA00047984"/>
    </source>
</evidence>
<dbReference type="Gene3D" id="1.20.58.1080">
    <property type="match status" value="1"/>
</dbReference>
<comment type="catalytic activity">
    <reaction evidence="7">
        <text>ATP + H2O = ADP + phosphate + H(+)</text>
        <dbReference type="Rhea" id="RHEA:13065"/>
        <dbReference type="ChEBI" id="CHEBI:15377"/>
        <dbReference type="ChEBI" id="CHEBI:15378"/>
        <dbReference type="ChEBI" id="CHEBI:30616"/>
        <dbReference type="ChEBI" id="CHEBI:43474"/>
        <dbReference type="ChEBI" id="CHEBI:456216"/>
        <dbReference type="EC" id="3.6.4.13"/>
    </reaction>
</comment>
<name>A0ABN9M7X6_9NEOB</name>
<evidence type="ECO:0000256" key="5">
    <source>
        <dbReference type="ARBA" id="ARBA00022840"/>
    </source>
</evidence>
<evidence type="ECO:0000313" key="13">
    <source>
        <dbReference type="Proteomes" id="UP001176940"/>
    </source>
</evidence>
<evidence type="ECO:0000259" key="9">
    <source>
        <dbReference type="Pfam" id="PF00271"/>
    </source>
</evidence>
<protein>
    <recommendedName>
        <fullName evidence="1">ATP-dependent RNA helicase SUPV3L1, mitochondrial</fullName>
    </recommendedName>
    <alternativeName>
        <fullName evidence="6">Suppressor of var1 3-like protein 1</fullName>
    </alternativeName>
</protein>
<dbReference type="Proteomes" id="UP001176940">
    <property type="component" value="Unassembled WGS sequence"/>
</dbReference>
<comment type="caution">
    <text evidence="12">The sequence shown here is derived from an EMBL/GenBank/DDBJ whole genome shotgun (WGS) entry which is preliminary data.</text>
</comment>
<evidence type="ECO:0000256" key="6">
    <source>
        <dbReference type="ARBA" id="ARBA00031873"/>
    </source>
</evidence>
<feature type="region of interest" description="Disordered" evidence="8">
    <location>
        <begin position="313"/>
        <end position="346"/>
    </location>
</feature>
<dbReference type="Pfam" id="PF00271">
    <property type="entry name" value="Helicase_C"/>
    <property type="match status" value="1"/>
</dbReference>
<dbReference type="PANTHER" id="PTHR12131:SF1">
    <property type="entry name" value="ATP-DEPENDENT RNA HELICASE SUPV3L1, MITOCHONDRIAL-RELATED"/>
    <property type="match status" value="1"/>
</dbReference>
<feature type="domain" description="ATP-dependent RNA helicase SUV3 C-terminal" evidence="10">
    <location>
        <begin position="241"/>
        <end position="285"/>
    </location>
</feature>
<feature type="domain" description="Helicase C-terminal" evidence="9">
    <location>
        <begin position="8"/>
        <end position="75"/>
    </location>
</feature>
<dbReference type="Pfam" id="PF12513">
    <property type="entry name" value="SUV3_C"/>
    <property type="match status" value="1"/>
</dbReference>